<sequence>MHPLHADEEVAPPPLTYAALERRLARERSARKAAEDLLEKKSQELYQANQELRSITEVIERERTMLQAVFDARPSGLIVTTANLEIIRMNPTARALSGQDARVGTRLYLTNIIAASPEIWTQICNCECNGQETAERPIEARVRHLDGEEIPVRLSCANIGHDDLRLWILLDLRGEIESDAQRKLLEQNLAQAQKLEALGTLASGVAHEINTPIQYIGDNTRFLKDVLHGLSEMLATYDRALTTSESAAGLQALRDEIAVKKQDLDLEFLLEEAPLAFDHALHGLDQVASIVRAIREFSHPGESEFAPVDLNSIIETTLSVSRNAWKQHARIEQNLAADLPTIPGIPGDLHQMMLNLVSNATDAIAERNPAGGGVIGITTRLIGGEVEIAISDNGCGIDPEHHSRVFDPFFTTKPPGKGTGQGLAIVYRIVQSTHNGRLTLESKPGAGTTFRLRFPVSETA</sequence>
<dbReference type="EMBL" id="BMFA01000011">
    <property type="protein sequence ID" value="GGB58447.1"/>
    <property type="molecule type" value="Genomic_DNA"/>
</dbReference>
<dbReference type="SUPFAM" id="SSF55874">
    <property type="entry name" value="ATPase domain of HSP90 chaperone/DNA topoisomerase II/histidine kinase"/>
    <property type="match status" value="1"/>
</dbReference>
<dbReference type="OrthoDB" id="7797927at2"/>
<dbReference type="Gene3D" id="1.10.287.130">
    <property type="match status" value="1"/>
</dbReference>
<keyword evidence="4" id="KW-0547">Nucleotide-binding</keyword>
<organism evidence="10 11">
    <name type="scientific">Roseibium aquae</name>
    <dbReference type="NCBI Taxonomy" id="1323746"/>
    <lineage>
        <taxon>Bacteria</taxon>
        <taxon>Pseudomonadati</taxon>
        <taxon>Pseudomonadota</taxon>
        <taxon>Alphaproteobacteria</taxon>
        <taxon>Hyphomicrobiales</taxon>
        <taxon>Stappiaceae</taxon>
        <taxon>Roseibium</taxon>
    </lineage>
</organism>
<dbReference type="Pfam" id="PF02518">
    <property type="entry name" value="HATPase_c"/>
    <property type="match status" value="1"/>
</dbReference>
<dbReference type="GO" id="GO:0005524">
    <property type="term" value="F:ATP binding"/>
    <property type="evidence" value="ECO:0007669"/>
    <property type="project" value="UniProtKB-KW"/>
</dbReference>
<evidence type="ECO:0000256" key="4">
    <source>
        <dbReference type="ARBA" id="ARBA00022741"/>
    </source>
</evidence>
<dbReference type="EC" id="2.7.13.3" evidence="2"/>
<keyword evidence="7" id="KW-0902">Two-component regulatory system</keyword>
<gene>
    <name evidence="10" type="ORF">GCM10011316_33150</name>
</gene>
<evidence type="ECO:0000256" key="6">
    <source>
        <dbReference type="ARBA" id="ARBA00022840"/>
    </source>
</evidence>
<keyword evidence="8" id="KW-0175">Coiled coil</keyword>
<dbReference type="InterPro" id="IPR004358">
    <property type="entry name" value="Sig_transdc_His_kin-like_C"/>
</dbReference>
<keyword evidence="5" id="KW-0418">Kinase</keyword>
<evidence type="ECO:0000313" key="10">
    <source>
        <dbReference type="EMBL" id="GGB58447.1"/>
    </source>
</evidence>
<evidence type="ECO:0000256" key="2">
    <source>
        <dbReference type="ARBA" id="ARBA00012438"/>
    </source>
</evidence>
<dbReference type="PANTHER" id="PTHR43065">
    <property type="entry name" value="SENSOR HISTIDINE KINASE"/>
    <property type="match status" value="1"/>
</dbReference>
<dbReference type="PROSITE" id="PS50109">
    <property type="entry name" value="HIS_KIN"/>
    <property type="match status" value="1"/>
</dbReference>
<accession>A0A916TN76</accession>
<evidence type="ECO:0000313" key="11">
    <source>
        <dbReference type="Proteomes" id="UP000605148"/>
    </source>
</evidence>
<dbReference type="InterPro" id="IPR005467">
    <property type="entry name" value="His_kinase_dom"/>
</dbReference>
<reference evidence="10" key="2">
    <citation type="submission" date="2020-09" db="EMBL/GenBank/DDBJ databases">
        <authorList>
            <person name="Sun Q."/>
            <person name="Zhou Y."/>
        </authorList>
    </citation>
    <scope>NUCLEOTIDE SEQUENCE</scope>
    <source>
        <strain evidence="10">CGMCC 1.12426</strain>
    </source>
</reference>
<dbReference type="InterPro" id="IPR036097">
    <property type="entry name" value="HisK_dim/P_sf"/>
</dbReference>
<dbReference type="SUPFAM" id="SSF47384">
    <property type="entry name" value="Homodimeric domain of signal transducing histidine kinase"/>
    <property type="match status" value="1"/>
</dbReference>
<dbReference type="Gene3D" id="3.30.565.10">
    <property type="entry name" value="Histidine kinase-like ATPase, C-terminal domain"/>
    <property type="match status" value="1"/>
</dbReference>
<dbReference type="SMART" id="SM00387">
    <property type="entry name" value="HATPase_c"/>
    <property type="match status" value="1"/>
</dbReference>
<dbReference type="InterPro" id="IPR003594">
    <property type="entry name" value="HATPase_dom"/>
</dbReference>
<dbReference type="InterPro" id="IPR035965">
    <property type="entry name" value="PAS-like_dom_sf"/>
</dbReference>
<dbReference type="PANTHER" id="PTHR43065:SF46">
    <property type="entry name" value="C4-DICARBOXYLATE TRANSPORT SENSOR PROTEIN DCTB"/>
    <property type="match status" value="1"/>
</dbReference>
<proteinExistence type="predicted"/>
<dbReference type="InterPro" id="IPR036890">
    <property type="entry name" value="HATPase_C_sf"/>
</dbReference>
<evidence type="ECO:0000256" key="1">
    <source>
        <dbReference type="ARBA" id="ARBA00000085"/>
    </source>
</evidence>
<protein>
    <recommendedName>
        <fullName evidence="2">histidine kinase</fullName>
        <ecNumber evidence="2">2.7.13.3</ecNumber>
    </recommendedName>
</protein>
<reference evidence="10" key="1">
    <citation type="journal article" date="2014" name="Int. J. Syst. Evol. Microbiol.">
        <title>Complete genome sequence of Corynebacterium casei LMG S-19264T (=DSM 44701T), isolated from a smear-ripened cheese.</title>
        <authorList>
            <consortium name="US DOE Joint Genome Institute (JGI-PGF)"/>
            <person name="Walter F."/>
            <person name="Albersmeier A."/>
            <person name="Kalinowski J."/>
            <person name="Ruckert C."/>
        </authorList>
    </citation>
    <scope>NUCLEOTIDE SEQUENCE</scope>
    <source>
        <strain evidence="10">CGMCC 1.12426</strain>
    </source>
</reference>
<dbReference type="Proteomes" id="UP000605148">
    <property type="component" value="Unassembled WGS sequence"/>
</dbReference>
<dbReference type="Gene3D" id="3.30.450.20">
    <property type="entry name" value="PAS domain"/>
    <property type="match status" value="1"/>
</dbReference>
<name>A0A916TN76_9HYPH</name>
<dbReference type="RefSeq" id="WP_150496805.1">
    <property type="nucleotide sequence ID" value="NZ_BMFA01000011.1"/>
</dbReference>
<evidence type="ECO:0000256" key="3">
    <source>
        <dbReference type="ARBA" id="ARBA00022679"/>
    </source>
</evidence>
<evidence type="ECO:0000256" key="8">
    <source>
        <dbReference type="SAM" id="Coils"/>
    </source>
</evidence>
<keyword evidence="6" id="KW-0067">ATP-binding</keyword>
<evidence type="ECO:0000256" key="5">
    <source>
        <dbReference type="ARBA" id="ARBA00022777"/>
    </source>
</evidence>
<dbReference type="AlphaFoldDB" id="A0A916TN76"/>
<evidence type="ECO:0000259" key="9">
    <source>
        <dbReference type="PROSITE" id="PS50109"/>
    </source>
</evidence>
<dbReference type="PRINTS" id="PR00344">
    <property type="entry name" value="BCTRLSENSOR"/>
</dbReference>
<comment type="caution">
    <text evidence="10">The sequence shown here is derived from an EMBL/GenBank/DDBJ whole genome shotgun (WGS) entry which is preliminary data.</text>
</comment>
<feature type="domain" description="Histidine kinase" evidence="9">
    <location>
        <begin position="204"/>
        <end position="458"/>
    </location>
</feature>
<feature type="coiled-coil region" evidence="8">
    <location>
        <begin position="17"/>
        <end position="58"/>
    </location>
</feature>
<keyword evidence="3" id="KW-0808">Transferase</keyword>
<comment type="catalytic activity">
    <reaction evidence="1">
        <text>ATP + protein L-histidine = ADP + protein N-phospho-L-histidine.</text>
        <dbReference type="EC" id="2.7.13.3"/>
    </reaction>
</comment>
<dbReference type="GO" id="GO:0000155">
    <property type="term" value="F:phosphorelay sensor kinase activity"/>
    <property type="evidence" value="ECO:0007669"/>
    <property type="project" value="InterPro"/>
</dbReference>
<dbReference type="SUPFAM" id="SSF55785">
    <property type="entry name" value="PYP-like sensor domain (PAS domain)"/>
    <property type="match status" value="1"/>
</dbReference>
<evidence type="ECO:0000256" key="7">
    <source>
        <dbReference type="ARBA" id="ARBA00023012"/>
    </source>
</evidence>
<keyword evidence="11" id="KW-1185">Reference proteome</keyword>